<organism evidence="2">
    <name type="scientific">Brassica campestris</name>
    <name type="common">Field mustard</name>
    <dbReference type="NCBI Taxonomy" id="3711"/>
    <lineage>
        <taxon>Eukaryota</taxon>
        <taxon>Viridiplantae</taxon>
        <taxon>Streptophyta</taxon>
        <taxon>Embryophyta</taxon>
        <taxon>Tracheophyta</taxon>
        <taxon>Spermatophyta</taxon>
        <taxon>Magnoliopsida</taxon>
        <taxon>eudicotyledons</taxon>
        <taxon>Gunneridae</taxon>
        <taxon>Pentapetalae</taxon>
        <taxon>rosids</taxon>
        <taxon>malvids</taxon>
        <taxon>Brassicales</taxon>
        <taxon>Brassicaceae</taxon>
        <taxon>Brassiceae</taxon>
        <taxon>Brassica</taxon>
    </lineage>
</organism>
<dbReference type="PANTHER" id="PTHR35288:SF1">
    <property type="entry name" value="TAIL FIBER"/>
    <property type="match status" value="1"/>
</dbReference>
<feature type="non-terminal residue" evidence="2">
    <location>
        <position position="48"/>
    </location>
</feature>
<dbReference type="EMBL" id="LR031572">
    <property type="protein sequence ID" value="VDC78614.1"/>
    <property type="molecule type" value="Genomic_DNA"/>
</dbReference>
<dbReference type="Gramene" id="A03p04920.2_BraZ1">
    <property type="protein sequence ID" value="A03p04920.2_BraZ1.CDS"/>
    <property type="gene ID" value="A03g04920.2_BraZ1"/>
</dbReference>
<protein>
    <submittedName>
        <fullName evidence="1">Uncharacterized protein</fullName>
    </submittedName>
</protein>
<dbReference type="PANTHER" id="PTHR35288">
    <property type="entry name" value="TAIL FIBER"/>
    <property type="match status" value="1"/>
</dbReference>
<accession>A0A3P5ZSV6</accession>
<evidence type="ECO:0000313" key="2">
    <source>
        <dbReference type="EMBL" id="VDC78614.1"/>
    </source>
</evidence>
<sequence length="48" mass="5355">MTFPKWDDVLDLYNLTNVKDASAVPHLQRLEVLAGSYFSVAGAFCGYM</sequence>
<dbReference type="Proteomes" id="UP000694005">
    <property type="component" value="Chromosome A03"/>
</dbReference>
<proteinExistence type="predicted"/>
<name>A0A3P5ZSV6_BRACM</name>
<dbReference type="EMBL" id="LS974619">
    <property type="protein sequence ID" value="CAG7879149.1"/>
    <property type="molecule type" value="Genomic_DNA"/>
</dbReference>
<evidence type="ECO:0000313" key="1">
    <source>
        <dbReference type="EMBL" id="CAG7879149.1"/>
    </source>
</evidence>
<reference evidence="2" key="1">
    <citation type="submission" date="2018-11" db="EMBL/GenBank/DDBJ databases">
        <authorList>
            <consortium name="Genoscope - CEA"/>
            <person name="William W."/>
        </authorList>
    </citation>
    <scope>NUCLEOTIDE SEQUENCE</scope>
</reference>
<gene>
    <name evidence="2" type="ORF">BRAA03T09832Z</name>
    <name evidence="1" type="ORF">BRAPAZ1V2_A03P04920.2</name>
</gene>
<dbReference type="AlphaFoldDB" id="A0A3P5ZSV6"/>